<proteinExistence type="predicted"/>
<name>A0ABP6USK4_9MICO</name>
<dbReference type="Proteomes" id="UP001499841">
    <property type="component" value="Unassembled WGS sequence"/>
</dbReference>
<keyword evidence="1" id="KW-1133">Transmembrane helix</keyword>
<sequence length="161" mass="17886">MVFLEVAAVVGPVVGIALGAALNGAAESRRFRRDYVLEHAKERRDFLGEVMATVDAQHRLVHRVAGSQRGENRPVEPQGRRDADEQWGDLLRRRYLLSGITLQQSLSAYDRAREDAVQALKTKKPDPISAALAALDEARYHIFETAEDEARQLVVALGRVS</sequence>
<evidence type="ECO:0000313" key="3">
    <source>
        <dbReference type="Proteomes" id="UP001499841"/>
    </source>
</evidence>
<reference evidence="3" key="1">
    <citation type="journal article" date="2019" name="Int. J. Syst. Evol. Microbiol.">
        <title>The Global Catalogue of Microorganisms (GCM) 10K type strain sequencing project: providing services to taxonomists for standard genome sequencing and annotation.</title>
        <authorList>
            <consortium name="The Broad Institute Genomics Platform"/>
            <consortium name="The Broad Institute Genome Sequencing Center for Infectious Disease"/>
            <person name="Wu L."/>
            <person name="Ma J."/>
        </authorList>
    </citation>
    <scope>NUCLEOTIDE SEQUENCE [LARGE SCALE GENOMIC DNA]</scope>
    <source>
        <strain evidence="3">JCM 17459</strain>
    </source>
</reference>
<keyword evidence="1" id="KW-0472">Membrane</keyword>
<keyword evidence="1" id="KW-0812">Transmembrane</keyword>
<protein>
    <submittedName>
        <fullName evidence="2">Uncharacterized protein</fullName>
    </submittedName>
</protein>
<organism evidence="2 3">
    <name type="scientific">Georgenia daeguensis</name>
    <dbReference type="NCBI Taxonomy" id="908355"/>
    <lineage>
        <taxon>Bacteria</taxon>
        <taxon>Bacillati</taxon>
        <taxon>Actinomycetota</taxon>
        <taxon>Actinomycetes</taxon>
        <taxon>Micrococcales</taxon>
        <taxon>Bogoriellaceae</taxon>
        <taxon>Georgenia</taxon>
    </lineage>
</organism>
<feature type="transmembrane region" description="Helical" evidence="1">
    <location>
        <begin position="6"/>
        <end position="26"/>
    </location>
</feature>
<accession>A0ABP6USK4</accession>
<dbReference type="EMBL" id="BAABBA010000072">
    <property type="protein sequence ID" value="GAA3515209.1"/>
    <property type="molecule type" value="Genomic_DNA"/>
</dbReference>
<gene>
    <name evidence="2" type="ORF">GCM10022262_42770</name>
</gene>
<dbReference type="RefSeq" id="WP_345045799.1">
    <property type="nucleotide sequence ID" value="NZ_BAABBA010000072.1"/>
</dbReference>
<evidence type="ECO:0000313" key="2">
    <source>
        <dbReference type="EMBL" id="GAA3515209.1"/>
    </source>
</evidence>
<evidence type="ECO:0000256" key="1">
    <source>
        <dbReference type="SAM" id="Phobius"/>
    </source>
</evidence>
<comment type="caution">
    <text evidence="2">The sequence shown here is derived from an EMBL/GenBank/DDBJ whole genome shotgun (WGS) entry which is preliminary data.</text>
</comment>
<keyword evidence="3" id="KW-1185">Reference proteome</keyword>